<feature type="transmembrane region" description="Helical" evidence="6">
    <location>
        <begin position="25"/>
        <end position="44"/>
    </location>
</feature>
<evidence type="ECO:0000259" key="7">
    <source>
        <dbReference type="Pfam" id="PF01757"/>
    </source>
</evidence>
<feature type="transmembrane region" description="Helical" evidence="6">
    <location>
        <begin position="196"/>
        <end position="212"/>
    </location>
</feature>
<feature type="transmembrane region" description="Helical" evidence="6">
    <location>
        <begin position="171"/>
        <end position="190"/>
    </location>
</feature>
<feature type="transmembrane region" description="Helical" evidence="6">
    <location>
        <begin position="90"/>
        <end position="112"/>
    </location>
</feature>
<dbReference type="PATRIC" id="fig|55758.3.peg.1753"/>
<dbReference type="AlphaFoldDB" id="A0A165ZQZ4"/>
<feature type="transmembrane region" description="Helical" evidence="6">
    <location>
        <begin position="254"/>
        <end position="272"/>
    </location>
</feature>
<feature type="transmembrane region" description="Helical" evidence="6">
    <location>
        <begin position="293"/>
        <end position="319"/>
    </location>
</feature>
<evidence type="ECO:0000256" key="5">
    <source>
        <dbReference type="ARBA" id="ARBA00023136"/>
    </source>
</evidence>
<dbReference type="PANTHER" id="PTHR40074">
    <property type="entry name" value="O-ACETYLTRANSFERASE WECH"/>
    <property type="match status" value="1"/>
</dbReference>
<keyword evidence="8" id="KW-0808">Transferase</keyword>
<evidence type="ECO:0000256" key="2">
    <source>
        <dbReference type="ARBA" id="ARBA00022475"/>
    </source>
</evidence>
<dbReference type="Pfam" id="PF01757">
    <property type="entry name" value="Acyl_transf_3"/>
    <property type="match status" value="1"/>
</dbReference>
<feature type="domain" description="Acyltransferase 3" evidence="7">
    <location>
        <begin position="18"/>
        <end position="349"/>
    </location>
</feature>
<dbReference type="GO" id="GO:0005886">
    <property type="term" value="C:plasma membrane"/>
    <property type="evidence" value="ECO:0007669"/>
    <property type="project" value="UniProtKB-SubCell"/>
</dbReference>
<dbReference type="EMBL" id="LWMT01000258">
    <property type="protein sequence ID" value="KZX11052.1"/>
    <property type="molecule type" value="Genomic_DNA"/>
</dbReference>
<proteinExistence type="predicted"/>
<feature type="transmembrane region" description="Helical" evidence="6">
    <location>
        <begin position="132"/>
        <end position="159"/>
    </location>
</feature>
<comment type="caution">
    <text evidence="8">The sequence shown here is derived from an EMBL/GenBank/DDBJ whole genome shotgun (WGS) entry which is preliminary data.</text>
</comment>
<keyword evidence="3 6" id="KW-0812">Transmembrane</keyword>
<sequence>MINFISNKLKFENVGRIFYLDQLRVLAIIGVIIIHVSQSFLGVLDISNFNWIVSDAFFNIARFAVPIFLALSGVLLLNREYKIKEFFKKRLARIISPFIFWGIIYVLFAFFIQKKFFDFNSVIAGVAFVGKMFLGVGGYLGHFWFVWLILSVYLFMPVINKWIKNSSLKEVEYFLVIWIVTCIFATFKLPYFSLDLSYFAGPIGYVILGYYLANKDNKILDNPLLWTAMFIISTVAMAILTYNNSLKIDDFAILGRYNLVLVLQTASIFLMFKGFNKKKFFSNKVFNFLKNGLVGALTFSLSKYSYGIFLVHILFLRLFLMSGIKFTHRTAIIWVPLIFIGILILSWGLLAILNRIPHLDKITGTH</sequence>
<keyword evidence="8" id="KW-0012">Acyltransferase</keyword>
<dbReference type="GO" id="GO:0009246">
    <property type="term" value="P:enterobacterial common antigen biosynthetic process"/>
    <property type="evidence" value="ECO:0007669"/>
    <property type="project" value="TreeGrafter"/>
</dbReference>
<evidence type="ECO:0000256" key="1">
    <source>
        <dbReference type="ARBA" id="ARBA00004651"/>
    </source>
</evidence>
<dbReference type="OrthoDB" id="77584at2157"/>
<keyword evidence="5 6" id="KW-0472">Membrane</keyword>
<protein>
    <submittedName>
        <fullName evidence="8">Acyltransferase family protein</fullName>
    </submittedName>
</protein>
<keyword evidence="9" id="KW-1185">Reference proteome</keyword>
<dbReference type="GO" id="GO:0016413">
    <property type="term" value="F:O-acetyltransferase activity"/>
    <property type="evidence" value="ECO:0007669"/>
    <property type="project" value="TreeGrafter"/>
</dbReference>
<gene>
    <name evidence="8" type="ORF">MBFIL_15530</name>
</gene>
<organism evidence="8 9">
    <name type="scientific">Methanobrevibacter filiformis</name>
    <dbReference type="NCBI Taxonomy" id="55758"/>
    <lineage>
        <taxon>Archaea</taxon>
        <taxon>Methanobacteriati</taxon>
        <taxon>Methanobacteriota</taxon>
        <taxon>Methanomada group</taxon>
        <taxon>Methanobacteria</taxon>
        <taxon>Methanobacteriales</taxon>
        <taxon>Methanobacteriaceae</taxon>
        <taxon>Methanobrevibacter</taxon>
    </lineage>
</organism>
<reference evidence="8 9" key="1">
    <citation type="submission" date="2016-04" db="EMBL/GenBank/DDBJ databases">
        <title>Genome sequence of Methanobrevibacter filiformis DSM 11501.</title>
        <authorList>
            <person name="Poehlein A."/>
            <person name="Seedorf H."/>
            <person name="Daniel R."/>
        </authorList>
    </citation>
    <scope>NUCLEOTIDE SEQUENCE [LARGE SCALE GENOMIC DNA]</scope>
    <source>
        <strain evidence="8 9">DSM 11501</strain>
    </source>
</reference>
<evidence type="ECO:0000256" key="4">
    <source>
        <dbReference type="ARBA" id="ARBA00022989"/>
    </source>
</evidence>
<keyword evidence="2" id="KW-1003">Cell membrane</keyword>
<name>A0A165ZQZ4_9EURY</name>
<dbReference type="InterPro" id="IPR002656">
    <property type="entry name" value="Acyl_transf_3_dom"/>
</dbReference>
<keyword evidence="4 6" id="KW-1133">Transmembrane helix</keyword>
<evidence type="ECO:0000313" key="9">
    <source>
        <dbReference type="Proteomes" id="UP000077066"/>
    </source>
</evidence>
<dbReference type="RefSeq" id="WP_066973342.1">
    <property type="nucleotide sequence ID" value="NZ_LWMT01000258.1"/>
</dbReference>
<evidence type="ECO:0000256" key="6">
    <source>
        <dbReference type="SAM" id="Phobius"/>
    </source>
</evidence>
<dbReference type="Proteomes" id="UP000077066">
    <property type="component" value="Unassembled WGS sequence"/>
</dbReference>
<evidence type="ECO:0000313" key="8">
    <source>
        <dbReference type="EMBL" id="KZX11052.1"/>
    </source>
</evidence>
<evidence type="ECO:0000256" key="3">
    <source>
        <dbReference type="ARBA" id="ARBA00022692"/>
    </source>
</evidence>
<dbReference type="PANTHER" id="PTHR40074:SF2">
    <property type="entry name" value="O-ACETYLTRANSFERASE WECH"/>
    <property type="match status" value="1"/>
</dbReference>
<feature type="transmembrane region" description="Helical" evidence="6">
    <location>
        <begin position="331"/>
        <end position="353"/>
    </location>
</feature>
<comment type="subcellular location">
    <subcellularLocation>
        <location evidence="1">Cell membrane</location>
        <topology evidence="1">Multi-pass membrane protein</topology>
    </subcellularLocation>
</comment>
<feature type="transmembrane region" description="Helical" evidence="6">
    <location>
        <begin position="56"/>
        <end position="78"/>
    </location>
</feature>
<accession>A0A165ZQZ4</accession>
<feature type="transmembrane region" description="Helical" evidence="6">
    <location>
        <begin position="224"/>
        <end position="242"/>
    </location>
</feature>